<keyword evidence="1" id="KW-0175">Coiled coil</keyword>
<organism evidence="3 4">
    <name type="scientific">Pinctada imbricata</name>
    <name type="common">Atlantic pearl-oyster</name>
    <name type="synonym">Pinctada martensii</name>
    <dbReference type="NCBI Taxonomy" id="66713"/>
    <lineage>
        <taxon>Eukaryota</taxon>
        <taxon>Metazoa</taxon>
        <taxon>Spiralia</taxon>
        <taxon>Lophotrochozoa</taxon>
        <taxon>Mollusca</taxon>
        <taxon>Bivalvia</taxon>
        <taxon>Autobranchia</taxon>
        <taxon>Pteriomorphia</taxon>
        <taxon>Pterioida</taxon>
        <taxon>Pterioidea</taxon>
        <taxon>Pteriidae</taxon>
        <taxon>Pinctada</taxon>
    </lineage>
</organism>
<accession>A0AA88Y988</accession>
<sequence length="1327" mass="151460">MQKPQFLQGSLEANVVHPKLAIKLEKDLYFVTPNVMSKVMLTLNDGTKKMIGYDLHLDRNRRYLKVVTPDRSVEGEHKYTPVSDEVMVLWDADGDKNKKVAVKVTQGDAAQFDRLVEVQLPDFGKQYSFHTKVNQRKRIMDASTEFSYSNNKRKNIVMMARIEDNSRGSITNNSWTVGVSQRFTNLDISLSGHAGDDGNRQTVGMGVRYMTESRQQKNLLLLGEIDALKKQISLNAYGAQKSLGMRGRVESEVPYKVVLSGMVDGVESDCMEATLDEQKKMALLKVKYQKGSQDALYLMGKYPTNRDIEAQVYHMKSSSQVTDSLLNVNLKSTRILHTKLHWRPEMFADLLEYMSQTLQVYGKDVNDMFEEIGMEIANELAKKDASMSKELVNELRPFLDTMVNQMKTIQKEMKVLKQMLAEMKQNNTLYLQDMNDALDNGIQEFIVGFGKAAKRVRKEYTSMSTSVADLSNKIKNYPFQKKYTDMVQKMSQKMEEYRQDAMNMMRKEVAVITDKMRLKIQELKTKILELAEQAKTIASEKLDAIVQHPDVVRMTQQMKTLAQRIPLASDIDFNKYLNKVHTAIKSTLKDNQLRTYYNNAVTKVNTVVNKHYDDLSNDMDYQNFKKMLSEIYQEMLVQYQYLKLRDSVTGMVKGMVQDTKKFITEDIAQMKIIGWHKSRIIEFDPVNGNIEAEIYIPTAMETLERLPKVPIKRMERLANDVKEIVESMIPDADFCLWDFYYRYKPRSLNPVDWIPPFKAHAMIVDGRHYVTFDGKKFDFSGSCSFVLARDLVNQNFTVIVNYDKQGQNMESLLVFAEGQNIEILPGFVIKVNQRPHELPYSFHKLNVERMGNWIKLDTGRGLTIIGDAINNHYTIEVSGWYFGKVAGLLGTYNNEQYDESMGSNARMENNFNEFTKSWEVSKACRPKGNQATPIAIDKSQVQYQKCSTSFELNSSDFRPCFKQVEPSTYLEMCMNKNDFCAAASAFVAACNVAGVYLSRPMECVQCSAPNAETFVGGEKIRVSTAPEDYEVQSSADTVIIVEEKSCNTLVTKELGDLIYEVENSLMKKGLTSNRYGLVGYSKHGPNSYTMEGQLLNEASKFNMGVESLKFSSHFTDAMQAIMHSINYPFRSGVAKNIILLQCGRCSDTKTLLYHNVKSLLESRDIKLHILRDQEFKVGNKSPKQKILGIDSARKYVLRNSRDTALDALLTPLDTCTHLALRSNGSIFDSSSLIAKKIRDKKYFLKTVSSRISESAEAHECQVCKCVADETGYATSVCRKCYSEFSDYLPGWLNYIKHPSHIQQEITDNVKELINKADKDWPILSFKA</sequence>
<feature type="domain" description="VWFD" evidence="2">
    <location>
        <begin position="759"/>
        <end position="925"/>
    </location>
</feature>
<protein>
    <recommendedName>
        <fullName evidence="2">VWFD domain-containing protein</fullName>
    </recommendedName>
</protein>
<dbReference type="InterPro" id="IPR001846">
    <property type="entry name" value="VWF_type-D"/>
</dbReference>
<dbReference type="PROSITE" id="PS51233">
    <property type="entry name" value="VWFD"/>
    <property type="match status" value="1"/>
</dbReference>
<comment type="caution">
    <text evidence="3">The sequence shown here is derived from an EMBL/GenBank/DDBJ whole genome shotgun (WGS) entry which is preliminary data.</text>
</comment>
<name>A0AA88Y988_PINIB</name>
<feature type="coiled-coil region" evidence="1">
    <location>
        <begin position="480"/>
        <end position="540"/>
    </location>
</feature>
<evidence type="ECO:0000313" key="3">
    <source>
        <dbReference type="EMBL" id="KAK3091831.1"/>
    </source>
</evidence>
<gene>
    <name evidence="3" type="ORF">FSP39_022982</name>
</gene>
<reference evidence="3" key="1">
    <citation type="submission" date="2019-08" db="EMBL/GenBank/DDBJ databases">
        <title>The improved chromosome-level genome for the pearl oyster Pinctada fucata martensii using PacBio sequencing and Hi-C.</title>
        <authorList>
            <person name="Zheng Z."/>
        </authorList>
    </citation>
    <scope>NUCLEOTIDE SEQUENCE</scope>
    <source>
        <strain evidence="3">ZZ-2019</strain>
        <tissue evidence="3">Adductor muscle</tissue>
    </source>
</reference>
<proteinExistence type="predicted"/>
<keyword evidence="4" id="KW-1185">Reference proteome</keyword>
<dbReference type="EMBL" id="VSWD01000010">
    <property type="protein sequence ID" value="KAK3091831.1"/>
    <property type="molecule type" value="Genomic_DNA"/>
</dbReference>
<dbReference type="PANTHER" id="PTHR37860">
    <property type="entry name" value="AGAP008810-PA"/>
    <property type="match status" value="1"/>
</dbReference>
<dbReference type="PANTHER" id="PTHR37860:SF2">
    <property type="entry name" value="VITELLOGENIN DOMAIN-CONTAINING PROTEIN"/>
    <property type="match status" value="1"/>
</dbReference>
<evidence type="ECO:0000259" key="2">
    <source>
        <dbReference type="PROSITE" id="PS51233"/>
    </source>
</evidence>
<evidence type="ECO:0000313" key="4">
    <source>
        <dbReference type="Proteomes" id="UP001186944"/>
    </source>
</evidence>
<dbReference type="Gene3D" id="1.20.5.1230">
    <property type="entry name" value="Apolipoprotein A-I"/>
    <property type="match status" value="1"/>
</dbReference>
<dbReference type="Pfam" id="PF00094">
    <property type="entry name" value="VWD"/>
    <property type="match status" value="1"/>
</dbReference>
<evidence type="ECO:0000256" key="1">
    <source>
        <dbReference type="SAM" id="Coils"/>
    </source>
</evidence>
<feature type="coiled-coil region" evidence="1">
    <location>
        <begin position="399"/>
        <end position="426"/>
    </location>
</feature>
<dbReference type="SMART" id="SM00216">
    <property type="entry name" value="VWD"/>
    <property type="match status" value="1"/>
</dbReference>
<dbReference type="Proteomes" id="UP001186944">
    <property type="component" value="Unassembled WGS sequence"/>
</dbReference>